<accession>A0A0J6CJU4</accession>
<gene>
    <name evidence="9" type="primary">trpF</name>
    <name evidence="11" type="ORF">ACM15_11755</name>
</gene>
<name>A0A0J6CJU4_9BACT</name>
<proteinExistence type="inferred from homology"/>
<evidence type="ECO:0000256" key="9">
    <source>
        <dbReference type="HAMAP-Rule" id="MF_00135"/>
    </source>
</evidence>
<dbReference type="PANTHER" id="PTHR42894:SF1">
    <property type="entry name" value="N-(5'-PHOSPHORIBOSYL)ANTHRANILATE ISOMERASE"/>
    <property type="match status" value="1"/>
</dbReference>
<evidence type="ECO:0000256" key="2">
    <source>
        <dbReference type="ARBA" id="ARBA00004664"/>
    </source>
</evidence>
<evidence type="ECO:0000313" key="12">
    <source>
        <dbReference type="Proteomes" id="UP000036166"/>
    </source>
</evidence>
<dbReference type="InterPro" id="IPR044643">
    <property type="entry name" value="TrpF_fam"/>
</dbReference>
<dbReference type="RefSeq" id="WP_048315595.1">
    <property type="nucleotide sequence ID" value="NZ_CP081906.1"/>
</dbReference>
<dbReference type="GO" id="GO:0004640">
    <property type="term" value="F:phosphoribosylanthranilate isomerase activity"/>
    <property type="evidence" value="ECO:0007669"/>
    <property type="project" value="UniProtKB-UniRule"/>
</dbReference>
<comment type="similarity">
    <text evidence="9">Belongs to the TrpF family.</text>
</comment>
<reference evidence="11 12" key="1">
    <citation type="submission" date="2015-06" db="EMBL/GenBank/DDBJ databases">
        <title>Draft Genome Sequence of Parabacteroides goldsteinii with Putative Novel Metallo-Beta-Lactamases Isolated from a Blood Culture from a Human Patient.</title>
        <authorList>
            <person name="Krogh T.J."/>
            <person name="Agergaard C.N."/>
            <person name="Moller-Jensen J."/>
            <person name="Justesen U.S."/>
        </authorList>
    </citation>
    <scope>NUCLEOTIDE SEQUENCE [LARGE SCALE GENOMIC DNA]</scope>
    <source>
        <strain evidence="11 12">910340</strain>
    </source>
</reference>
<dbReference type="GO" id="GO:0000162">
    <property type="term" value="P:L-tryptophan biosynthetic process"/>
    <property type="evidence" value="ECO:0007669"/>
    <property type="project" value="UniProtKB-UniRule"/>
</dbReference>
<organism evidence="11 12">
    <name type="scientific">Parabacteroides goldsteinii</name>
    <dbReference type="NCBI Taxonomy" id="328812"/>
    <lineage>
        <taxon>Bacteria</taxon>
        <taxon>Pseudomonadati</taxon>
        <taxon>Bacteroidota</taxon>
        <taxon>Bacteroidia</taxon>
        <taxon>Bacteroidales</taxon>
        <taxon>Tannerellaceae</taxon>
        <taxon>Parabacteroides</taxon>
    </lineage>
</organism>
<evidence type="ECO:0000256" key="4">
    <source>
        <dbReference type="ARBA" id="ARBA00022272"/>
    </source>
</evidence>
<keyword evidence="5 9" id="KW-0028">Amino-acid biosynthesis</keyword>
<comment type="pathway">
    <text evidence="2 9">Amino-acid biosynthesis; L-tryptophan biosynthesis; L-tryptophan from chorismate: step 3/5.</text>
</comment>
<evidence type="ECO:0000256" key="5">
    <source>
        <dbReference type="ARBA" id="ARBA00022605"/>
    </source>
</evidence>
<comment type="caution">
    <text evidence="11">The sequence shown here is derived from an EMBL/GenBank/DDBJ whole genome shotgun (WGS) entry which is preliminary data.</text>
</comment>
<dbReference type="EC" id="5.3.1.24" evidence="3 9"/>
<protein>
    <recommendedName>
        <fullName evidence="4 9">N-(5'-phosphoribosyl)anthranilate isomerase</fullName>
        <shortName evidence="9">PRAI</shortName>
        <ecNumber evidence="3 9">5.3.1.24</ecNumber>
    </recommendedName>
</protein>
<sequence>MLIKVCGMREPENIRQVAETGIDWMGFIFYTRSARSIDNGKWTIENERKSSSLNNSQFSILNFQLKRVGVFVNATPDEMMETAARYQLDYLQLHGNESPDICYTLHKRGYAIIKAFSIATEEDLKPVADYEDRADYFLFDTKCSSYGGSGKQFDWSVLSAYKGQTPFLLSGGINPDSVEALRNFSHPKLAGIDLNSGFETSPGMKDVEKLKTFIDKIKNKKTDI</sequence>
<dbReference type="EMBL" id="LFJV01000035">
    <property type="protein sequence ID" value="KMM33480.1"/>
    <property type="molecule type" value="Genomic_DNA"/>
</dbReference>
<dbReference type="AlphaFoldDB" id="A0A0J6CJU4"/>
<keyword evidence="8 9" id="KW-0413">Isomerase</keyword>
<dbReference type="PANTHER" id="PTHR42894">
    <property type="entry name" value="N-(5'-PHOSPHORIBOSYL)ANTHRANILATE ISOMERASE"/>
    <property type="match status" value="1"/>
</dbReference>
<evidence type="ECO:0000256" key="6">
    <source>
        <dbReference type="ARBA" id="ARBA00022822"/>
    </source>
</evidence>
<evidence type="ECO:0000256" key="8">
    <source>
        <dbReference type="ARBA" id="ARBA00023235"/>
    </source>
</evidence>
<dbReference type="GeneID" id="69979342"/>
<dbReference type="Proteomes" id="UP000036166">
    <property type="component" value="Unassembled WGS sequence"/>
</dbReference>
<dbReference type="InterPro" id="IPR011060">
    <property type="entry name" value="RibuloseP-bd_barrel"/>
</dbReference>
<dbReference type="InterPro" id="IPR013785">
    <property type="entry name" value="Aldolase_TIM"/>
</dbReference>
<feature type="domain" description="N-(5'phosphoribosyl) anthranilate isomerase (PRAI)" evidence="10">
    <location>
        <begin position="4"/>
        <end position="215"/>
    </location>
</feature>
<dbReference type="HAMAP" id="MF_00135">
    <property type="entry name" value="PRAI"/>
    <property type="match status" value="1"/>
</dbReference>
<dbReference type="UniPathway" id="UPA00035">
    <property type="reaction ID" value="UER00042"/>
</dbReference>
<dbReference type="PATRIC" id="fig|328812.4.peg.3060"/>
<evidence type="ECO:0000256" key="7">
    <source>
        <dbReference type="ARBA" id="ARBA00023141"/>
    </source>
</evidence>
<comment type="catalytic activity">
    <reaction evidence="1 9">
        <text>N-(5-phospho-beta-D-ribosyl)anthranilate = 1-(2-carboxyphenylamino)-1-deoxy-D-ribulose 5-phosphate</text>
        <dbReference type="Rhea" id="RHEA:21540"/>
        <dbReference type="ChEBI" id="CHEBI:18277"/>
        <dbReference type="ChEBI" id="CHEBI:58613"/>
        <dbReference type="EC" id="5.3.1.24"/>
    </reaction>
</comment>
<keyword evidence="7 9" id="KW-0057">Aromatic amino acid biosynthesis</keyword>
<evidence type="ECO:0000259" key="10">
    <source>
        <dbReference type="Pfam" id="PF00697"/>
    </source>
</evidence>
<evidence type="ECO:0000256" key="3">
    <source>
        <dbReference type="ARBA" id="ARBA00012572"/>
    </source>
</evidence>
<dbReference type="Pfam" id="PF00697">
    <property type="entry name" value="PRAI"/>
    <property type="match status" value="1"/>
</dbReference>
<evidence type="ECO:0000256" key="1">
    <source>
        <dbReference type="ARBA" id="ARBA00001164"/>
    </source>
</evidence>
<evidence type="ECO:0000313" key="11">
    <source>
        <dbReference type="EMBL" id="KMM33480.1"/>
    </source>
</evidence>
<dbReference type="InterPro" id="IPR001240">
    <property type="entry name" value="PRAI_dom"/>
</dbReference>
<dbReference type="CDD" id="cd00405">
    <property type="entry name" value="PRAI"/>
    <property type="match status" value="1"/>
</dbReference>
<keyword evidence="6 9" id="KW-0822">Tryptophan biosynthesis</keyword>
<dbReference type="Gene3D" id="3.20.20.70">
    <property type="entry name" value="Aldolase class I"/>
    <property type="match status" value="1"/>
</dbReference>
<dbReference type="SUPFAM" id="SSF51366">
    <property type="entry name" value="Ribulose-phoshate binding barrel"/>
    <property type="match status" value="1"/>
</dbReference>